<dbReference type="InterPro" id="IPR047114">
    <property type="entry name" value="YciF"/>
</dbReference>
<evidence type="ECO:0000313" key="2">
    <source>
        <dbReference type="Proteomes" id="UP000317519"/>
    </source>
</evidence>
<dbReference type="EMBL" id="VLKO01000004">
    <property type="protein sequence ID" value="TWI00412.1"/>
    <property type="molecule type" value="Genomic_DNA"/>
</dbReference>
<dbReference type="InterPro" id="IPR010287">
    <property type="entry name" value="DUF892_YciF-like"/>
</dbReference>
<dbReference type="PANTHER" id="PTHR30565">
    <property type="entry name" value="PROTEIN YCIF"/>
    <property type="match status" value="1"/>
</dbReference>
<accession>A0ABY3FKN6</accession>
<dbReference type="InterPro" id="IPR009078">
    <property type="entry name" value="Ferritin-like_SF"/>
</dbReference>
<dbReference type="SUPFAM" id="SSF47240">
    <property type="entry name" value="Ferritin-like"/>
    <property type="match status" value="1"/>
</dbReference>
<gene>
    <name evidence="1" type="ORF">IQ05_01058</name>
</gene>
<dbReference type="InterPro" id="IPR012347">
    <property type="entry name" value="Ferritin-like"/>
</dbReference>
<comment type="caution">
    <text evidence="1">The sequence shown here is derived from an EMBL/GenBank/DDBJ whole genome shotgun (WGS) entry which is preliminary data.</text>
</comment>
<sequence length="111" mass="12957">MRNSKINRLELLKNNYPNKSDLEFVGPKNQTCRNIYLEELQDIYFSEKSLLISIPILIQKAASKEISDALTTHLQFTKEHIQRLEDFFDSIGEKNITINYSSLYENESNTP</sequence>
<evidence type="ECO:0000313" key="1">
    <source>
        <dbReference type="EMBL" id="TWI00412.1"/>
    </source>
</evidence>
<dbReference type="RefSeq" id="WP_144890631.1">
    <property type="nucleotide sequence ID" value="NZ_VLKO01000004.1"/>
</dbReference>
<name>A0ABY3FKN6_9FLAO</name>
<dbReference type="PANTHER" id="PTHR30565:SF9">
    <property type="entry name" value="PROTEIN YCIF"/>
    <property type="match status" value="1"/>
</dbReference>
<protein>
    <submittedName>
        <fullName evidence="1">Uncharacterized protein DUF892</fullName>
    </submittedName>
</protein>
<dbReference type="Pfam" id="PF05974">
    <property type="entry name" value="DUF892"/>
    <property type="match status" value="1"/>
</dbReference>
<dbReference type="Gene3D" id="1.20.1260.10">
    <property type="match status" value="1"/>
</dbReference>
<keyword evidence="2" id="KW-1185">Reference proteome</keyword>
<proteinExistence type="predicted"/>
<organism evidence="1 2">
    <name type="scientific">Flavobacterium tiangeerense</name>
    <dbReference type="NCBI Taxonomy" id="459471"/>
    <lineage>
        <taxon>Bacteria</taxon>
        <taxon>Pseudomonadati</taxon>
        <taxon>Bacteroidota</taxon>
        <taxon>Flavobacteriia</taxon>
        <taxon>Flavobacteriales</taxon>
        <taxon>Flavobacteriaceae</taxon>
        <taxon>Flavobacterium</taxon>
    </lineage>
</organism>
<dbReference type="Proteomes" id="UP000317519">
    <property type="component" value="Unassembled WGS sequence"/>
</dbReference>
<reference evidence="1 2" key="1">
    <citation type="journal article" date="2015" name="Stand. Genomic Sci.">
        <title>Genomic Encyclopedia of Bacterial and Archaeal Type Strains, Phase III: the genomes of soil and plant-associated and newly described type strains.</title>
        <authorList>
            <person name="Whitman W.B."/>
            <person name="Woyke T."/>
            <person name="Klenk H.P."/>
            <person name="Zhou Y."/>
            <person name="Lilburn T.G."/>
            <person name="Beck B.J."/>
            <person name="De Vos P."/>
            <person name="Vandamme P."/>
            <person name="Eisen J.A."/>
            <person name="Garrity G."/>
            <person name="Hugenholtz P."/>
            <person name="Kyrpides N.C."/>
        </authorList>
    </citation>
    <scope>NUCLEOTIDE SEQUENCE [LARGE SCALE GENOMIC DNA]</scope>
    <source>
        <strain evidence="1 2">CGMCC 1.6847</strain>
    </source>
</reference>